<feature type="transmembrane region" description="Helical" evidence="1">
    <location>
        <begin position="98"/>
        <end position="121"/>
    </location>
</feature>
<dbReference type="AlphaFoldDB" id="A0A2M8QBS6"/>
<dbReference type="Proteomes" id="UP000230790">
    <property type="component" value="Unassembled WGS sequence"/>
</dbReference>
<evidence type="ECO:0000313" key="3">
    <source>
        <dbReference type="Proteomes" id="UP000230790"/>
    </source>
</evidence>
<keyword evidence="1" id="KW-0472">Membrane</keyword>
<reference evidence="2 3" key="1">
    <citation type="submission" date="2017-11" db="EMBL/GenBank/DDBJ databases">
        <title>Evolution of Phototrophy in the Chloroflexi Phylum Driven by Horizontal Gene Transfer.</title>
        <authorList>
            <person name="Ward L.M."/>
            <person name="Hemp J."/>
            <person name="Shih P.M."/>
            <person name="Mcglynn S.E."/>
            <person name="Fischer W."/>
        </authorList>
    </citation>
    <scope>NUCLEOTIDE SEQUENCE [LARGE SCALE GENOMIC DNA]</scope>
    <source>
        <strain evidence="2">JP3_7</strain>
    </source>
</reference>
<name>A0A2M8QBS6_9CHLR</name>
<feature type="transmembrane region" description="Helical" evidence="1">
    <location>
        <begin position="59"/>
        <end position="86"/>
    </location>
</feature>
<organism evidence="2 3">
    <name type="scientific">Candidatus Thermofonsia Clade 3 bacterium</name>
    <dbReference type="NCBI Taxonomy" id="2364212"/>
    <lineage>
        <taxon>Bacteria</taxon>
        <taxon>Bacillati</taxon>
        <taxon>Chloroflexota</taxon>
        <taxon>Candidatus Thermofontia</taxon>
        <taxon>Candidatus Thermofonsia Clade 3</taxon>
    </lineage>
</organism>
<keyword evidence="1" id="KW-0812">Transmembrane</keyword>
<keyword evidence="1" id="KW-1133">Transmembrane helix</keyword>
<comment type="caution">
    <text evidence="2">The sequence shown here is derived from an EMBL/GenBank/DDBJ whole genome shotgun (WGS) entry which is preliminary data.</text>
</comment>
<protein>
    <submittedName>
        <fullName evidence="2">Uncharacterized protein</fullName>
    </submittedName>
</protein>
<evidence type="ECO:0000256" key="1">
    <source>
        <dbReference type="SAM" id="Phobius"/>
    </source>
</evidence>
<dbReference type="EMBL" id="PGTN01000058">
    <property type="protein sequence ID" value="PJF47263.1"/>
    <property type="molecule type" value="Genomic_DNA"/>
</dbReference>
<accession>A0A2M8QBS6</accession>
<proteinExistence type="predicted"/>
<gene>
    <name evidence="2" type="ORF">CUN48_09600</name>
</gene>
<feature type="transmembrane region" description="Helical" evidence="1">
    <location>
        <begin position="34"/>
        <end position="53"/>
    </location>
</feature>
<evidence type="ECO:0000313" key="2">
    <source>
        <dbReference type="EMBL" id="PJF47263.1"/>
    </source>
</evidence>
<sequence length="123" mass="13210">MTRATPDSSAPVPPASAECPVLPPEAQVRAGDRLFGGSLAFVALRCTLRYIALPFLLPLVGLASTLSATIALVVDAVALITIALNVRRLWHTSWRWRYLGLAAGMTVIIGILAWSDLQIIFGR</sequence>